<evidence type="ECO:0000256" key="1">
    <source>
        <dbReference type="ARBA" id="ARBA00000971"/>
    </source>
</evidence>
<dbReference type="EMBL" id="JAABOA010000073">
    <property type="protein sequence ID" value="KAF9586099.1"/>
    <property type="molecule type" value="Genomic_DNA"/>
</dbReference>
<dbReference type="AlphaFoldDB" id="A0A9P6G2U7"/>
<dbReference type="FunFam" id="3.10.50.40:FF:000025">
    <property type="entry name" value="Peptidylprolyl isomerase"/>
    <property type="match status" value="1"/>
</dbReference>
<protein>
    <recommendedName>
        <fullName evidence="2 6">peptidylprolyl isomerase</fullName>
        <ecNumber evidence="2 6">5.2.1.8</ecNumber>
    </recommendedName>
</protein>
<dbReference type="PANTHER" id="PTHR10516">
    <property type="entry name" value="PEPTIDYL-PROLYL CIS-TRANS ISOMERASE"/>
    <property type="match status" value="1"/>
</dbReference>
<evidence type="ECO:0000256" key="3">
    <source>
        <dbReference type="ARBA" id="ARBA00023110"/>
    </source>
</evidence>
<dbReference type="PROSITE" id="PS50059">
    <property type="entry name" value="FKBP_PPIASE"/>
    <property type="match status" value="1"/>
</dbReference>
<dbReference type="GO" id="GO:0005737">
    <property type="term" value="C:cytoplasm"/>
    <property type="evidence" value="ECO:0007669"/>
    <property type="project" value="TreeGrafter"/>
</dbReference>
<evidence type="ECO:0000256" key="5">
    <source>
        <dbReference type="ARBA" id="ARBA00038106"/>
    </source>
</evidence>
<dbReference type="InterPro" id="IPR050689">
    <property type="entry name" value="FKBP-type_PPIase"/>
</dbReference>
<evidence type="ECO:0000259" key="7">
    <source>
        <dbReference type="PROSITE" id="PS50059"/>
    </source>
</evidence>
<comment type="caution">
    <text evidence="8">The sequence shown here is derived from an EMBL/GenBank/DDBJ whole genome shotgun (WGS) entry which is preliminary data.</text>
</comment>
<sequence>MGVTKTIIKAGDGVNFPKAGDTVHIHYVGTLTNGKKFDSSRDRNEIFVTEIGVGKVIRGWEEGVPLMSLEEIAVLDITSDFGYGDQGAGSLIPPKADLRFEVELIQIDRAPKNKA</sequence>
<dbReference type="Pfam" id="PF00254">
    <property type="entry name" value="FKBP_C"/>
    <property type="match status" value="1"/>
</dbReference>
<reference evidence="8" key="1">
    <citation type="journal article" date="2020" name="Fungal Divers.">
        <title>Resolving the Mortierellaceae phylogeny through synthesis of multi-gene phylogenetics and phylogenomics.</title>
        <authorList>
            <person name="Vandepol N."/>
            <person name="Liber J."/>
            <person name="Desiro A."/>
            <person name="Na H."/>
            <person name="Kennedy M."/>
            <person name="Barry K."/>
            <person name="Grigoriev I.V."/>
            <person name="Miller A.N."/>
            <person name="O'Donnell K."/>
            <person name="Stajich J.E."/>
            <person name="Bonito G."/>
        </authorList>
    </citation>
    <scope>NUCLEOTIDE SEQUENCE</scope>
    <source>
        <strain evidence="8">KOD1015</strain>
    </source>
</reference>
<evidence type="ECO:0000313" key="8">
    <source>
        <dbReference type="EMBL" id="KAF9586099.1"/>
    </source>
</evidence>
<dbReference type="InterPro" id="IPR001179">
    <property type="entry name" value="PPIase_FKBP_dom"/>
</dbReference>
<proteinExistence type="inferred from homology"/>
<accession>A0A9P6G2U7</accession>
<organism evidence="8 9">
    <name type="scientific">Lunasporangiospora selenospora</name>
    <dbReference type="NCBI Taxonomy" id="979761"/>
    <lineage>
        <taxon>Eukaryota</taxon>
        <taxon>Fungi</taxon>
        <taxon>Fungi incertae sedis</taxon>
        <taxon>Mucoromycota</taxon>
        <taxon>Mortierellomycotina</taxon>
        <taxon>Mortierellomycetes</taxon>
        <taxon>Mortierellales</taxon>
        <taxon>Mortierellaceae</taxon>
        <taxon>Lunasporangiospora</taxon>
    </lineage>
</organism>
<dbReference type="SUPFAM" id="SSF54534">
    <property type="entry name" value="FKBP-like"/>
    <property type="match status" value="1"/>
</dbReference>
<dbReference type="PANTHER" id="PTHR10516:SF443">
    <property type="entry name" value="FK506-BINDING PROTEIN 59-RELATED"/>
    <property type="match status" value="1"/>
</dbReference>
<dbReference type="Gene3D" id="3.10.50.40">
    <property type="match status" value="1"/>
</dbReference>
<dbReference type="OrthoDB" id="1902587at2759"/>
<dbReference type="EC" id="5.2.1.8" evidence="2 6"/>
<comment type="catalytic activity">
    <reaction evidence="1 6">
        <text>[protein]-peptidylproline (omega=180) = [protein]-peptidylproline (omega=0)</text>
        <dbReference type="Rhea" id="RHEA:16237"/>
        <dbReference type="Rhea" id="RHEA-COMP:10747"/>
        <dbReference type="Rhea" id="RHEA-COMP:10748"/>
        <dbReference type="ChEBI" id="CHEBI:83833"/>
        <dbReference type="ChEBI" id="CHEBI:83834"/>
        <dbReference type="EC" id="5.2.1.8"/>
    </reaction>
</comment>
<evidence type="ECO:0000256" key="2">
    <source>
        <dbReference type="ARBA" id="ARBA00013194"/>
    </source>
</evidence>
<evidence type="ECO:0000256" key="4">
    <source>
        <dbReference type="ARBA" id="ARBA00023235"/>
    </source>
</evidence>
<gene>
    <name evidence="8" type="primary">FPR1_2</name>
    <name evidence="8" type="ORF">BGW38_009711</name>
</gene>
<dbReference type="Proteomes" id="UP000780801">
    <property type="component" value="Unassembled WGS sequence"/>
</dbReference>
<name>A0A9P6G2U7_9FUNG</name>
<keyword evidence="4 6" id="KW-0413">Isomerase</keyword>
<evidence type="ECO:0000256" key="6">
    <source>
        <dbReference type="PROSITE-ProRule" id="PRU00277"/>
    </source>
</evidence>
<comment type="similarity">
    <text evidence="5">Belongs to the FKBP-type PPIase family. FKBP1 subfamily.</text>
</comment>
<dbReference type="InterPro" id="IPR046357">
    <property type="entry name" value="PPIase_dom_sf"/>
</dbReference>
<feature type="domain" description="PPIase FKBP-type" evidence="7">
    <location>
        <begin position="20"/>
        <end position="108"/>
    </location>
</feature>
<keyword evidence="9" id="KW-1185">Reference proteome</keyword>
<evidence type="ECO:0000313" key="9">
    <source>
        <dbReference type="Proteomes" id="UP000780801"/>
    </source>
</evidence>
<keyword evidence="3 6" id="KW-0697">Rotamase</keyword>
<dbReference type="GO" id="GO:0003755">
    <property type="term" value="F:peptidyl-prolyl cis-trans isomerase activity"/>
    <property type="evidence" value="ECO:0007669"/>
    <property type="project" value="UniProtKB-KW"/>
</dbReference>